<dbReference type="EMBL" id="DRYK01000073">
    <property type="protein sequence ID" value="HHP68264.1"/>
    <property type="molecule type" value="Genomic_DNA"/>
</dbReference>
<evidence type="ECO:0000313" key="1">
    <source>
        <dbReference type="EMBL" id="HHP68264.1"/>
    </source>
</evidence>
<comment type="caution">
    <text evidence="1">The sequence shown here is derived from an EMBL/GenBank/DDBJ whole genome shotgun (WGS) entry which is preliminary data.</text>
</comment>
<organism evidence="1">
    <name type="scientific">Thermogladius calderae</name>
    <dbReference type="NCBI Taxonomy" id="1200300"/>
    <lineage>
        <taxon>Archaea</taxon>
        <taxon>Thermoproteota</taxon>
        <taxon>Thermoprotei</taxon>
        <taxon>Desulfurococcales</taxon>
        <taxon>Desulfurococcaceae</taxon>
        <taxon>Thermogladius</taxon>
    </lineage>
</organism>
<gene>
    <name evidence="1" type="ORF">ENM60_05725</name>
</gene>
<sequence>MEEPDVKAEVYLVLGFDEESDKALRVAWNVAEKMLEKGVWVVVTPTHEWLTDPMLTEMSDYPKVFVNGRLMFIGRAPSEDELVKAIEDRLGLKVKPRSEETALQGLRNDEGFREVVFTFA</sequence>
<proteinExistence type="predicted"/>
<reference evidence="1" key="1">
    <citation type="journal article" date="2020" name="mSystems">
        <title>Genome- and Community-Level Interaction Insights into Carbon Utilization and Element Cycling Functions of Hydrothermarchaeota in Hydrothermal Sediment.</title>
        <authorList>
            <person name="Zhou Z."/>
            <person name="Liu Y."/>
            <person name="Xu W."/>
            <person name="Pan J."/>
            <person name="Luo Z.H."/>
            <person name="Li M."/>
        </authorList>
    </citation>
    <scope>NUCLEOTIDE SEQUENCE [LARGE SCALE GENOMIC DNA]</scope>
    <source>
        <strain evidence="1">SpSt-110</strain>
    </source>
</reference>
<dbReference type="AlphaFoldDB" id="A0A7J3XZV6"/>
<evidence type="ECO:0008006" key="2">
    <source>
        <dbReference type="Google" id="ProtNLM"/>
    </source>
</evidence>
<accession>A0A7J3XZV6</accession>
<protein>
    <recommendedName>
        <fullName evidence="2">Thioredoxin-like fold domain-containing protein</fullName>
    </recommendedName>
</protein>
<name>A0A7J3XZV6_9CREN</name>